<dbReference type="STRING" id="1610491.AAV94_10035"/>
<gene>
    <name evidence="3" type="ORF">AAV94_10035</name>
</gene>
<dbReference type="OrthoDB" id="9779889at2"/>
<dbReference type="InterPro" id="IPR002939">
    <property type="entry name" value="DnaJ_C"/>
</dbReference>
<accession>A0A0U1PYF3</accession>
<dbReference type="PANTHER" id="PTHR43096">
    <property type="entry name" value="DNAJ HOMOLOG 1, MITOCHONDRIAL-RELATED"/>
    <property type="match status" value="1"/>
</dbReference>
<dbReference type="CDD" id="cd06257">
    <property type="entry name" value="DnaJ"/>
    <property type="match status" value="1"/>
</dbReference>
<dbReference type="EMBL" id="LBNQ01000032">
    <property type="protein sequence ID" value="KKW67496.1"/>
    <property type="molecule type" value="Genomic_DNA"/>
</dbReference>
<protein>
    <submittedName>
        <fullName evidence="3">Molecular chaperone DnaJ</fullName>
    </submittedName>
</protein>
<dbReference type="Gene3D" id="2.60.260.20">
    <property type="entry name" value="Urease metallochaperone UreE, N-terminal domain"/>
    <property type="match status" value="2"/>
</dbReference>
<dbReference type="PRINTS" id="PR00625">
    <property type="entry name" value="JDOMAIN"/>
</dbReference>
<dbReference type="Gene3D" id="1.10.287.110">
    <property type="entry name" value="DnaJ domain"/>
    <property type="match status" value="1"/>
</dbReference>
<dbReference type="InterPro" id="IPR036869">
    <property type="entry name" value="J_dom_sf"/>
</dbReference>
<dbReference type="InterPro" id="IPR008971">
    <property type="entry name" value="HSP40/DnaJ_pept-bd"/>
</dbReference>
<organism evidence="3 4">
    <name type="scientific">Lampropedia cohaerens</name>
    <dbReference type="NCBI Taxonomy" id="1610491"/>
    <lineage>
        <taxon>Bacteria</taxon>
        <taxon>Pseudomonadati</taxon>
        <taxon>Pseudomonadota</taxon>
        <taxon>Betaproteobacteria</taxon>
        <taxon>Burkholderiales</taxon>
        <taxon>Comamonadaceae</taxon>
        <taxon>Lampropedia</taxon>
    </lineage>
</organism>
<name>A0A0U1PYF3_9BURK</name>
<feature type="domain" description="J" evidence="2">
    <location>
        <begin position="5"/>
        <end position="69"/>
    </location>
</feature>
<sequence length="320" mass="34864">MDYKDYYKILGVARNASADEIKKAYRRLARKYHPDISTEADAVARMAEINEAHAVLSDPEKRAEYDALGEPGQFAQSGGFQPPPGWGRTRGGSAHFDDATVDDLGGFGGGHYSSFFEEFFGRGRRHRQGSAPDMRGQDRHATIVLTIPESYSGTVRTLQLRGVTMDAEGHAHDDVRELQVTIPKGVHEGQMIRLAGKGEPGIGNGPPGDLLLQVRFADDRRWHAEGKNVYQQLPLTVWEAALGGVVTFDTLAGRLEINVPPGSQPGRKLRIKGKGLPAREPGDLYLVVQLAVPAPVTEAQREAYQALAKAFANFNPRAGG</sequence>
<proteinExistence type="predicted"/>
<dbReference type="FunFam" id="2.60.260.20:FF:000013">
    <property type="entry name" value="DnaJ subfamily B member 11"/>
    <property type="match status" value="1"/>
</dbReference>
<dbReference type="SUPFAM" id="SSF46565">
    <property type="entry name" value="Chaperone J-domain"/>
    <property type="match status" value="1"/>
</dbReference>
<comment type="caution">
    <text evidence="3">The sequence shown here is derived from an EMBL/GenBank/DDBJ whole genome shotgun (WGS) entry which is preliminary data.</text>
</comment>
<evidence type="ECO:0000313" key="4">
    <source>
        <dbReference type="Proteomes" id="UP000050580"/>
    </source>
</evidence>
<evidence type="ECO:0000259" key="2">
    <source>
        <dbReference type="PROSITE" id="PS50076"/>
    </source>
</evidence>
<dbReference type="AlphaFoldDB" id="A0A0U1PYF3"/>
<reference evidence="3 4" key="1">
    <citation type="submission" date="2015-05" db="EMBL/GenBank/DDBJ databases">
        <title>Draft genome sequence of Lampropedia sp. CT6, isolated from the microbial mat of a hot water spring, located at Manikaran, India.</title>
        <authorList>
            <person name="Tripathi C."/>
            <person name="Rani P."/>
            <person name="Mahato N.K."/>
            <person name="Lal R."/>
        </authorList>
    </citation>
    <scope>NUCLEOTIDE SEQUENCE [LARGE SCALE GENOMIC DNA]</scope>
    <source>
        <strain evidence="3 4">CT6</strain>
    </source>
</reference>
<dbReference type="PROSITE" id="PS50076">
    <property type="entry name" value="DNAJ_2"/>
    <property type="match status" value="1"/>
</dbReference>
<keyword evidence="1" id="KW-0143">Chaperone</keyword>
<dbReference type="RefSeq" id="WP_046742190.1">
    <property type="nucleotide sequence ID" value="NZ_LBNQ01000032.1"/>
</dbReference>
<evidence type="ECO:0000313" key="3">
    <source>
        <dbReference type="EMBL" id="KKW67496.1"/>
    </source>
</evidence>
<dbReference type="PATRIC" id="fig|1610491.3.peg.2134"/>
<evidence type="ECO:0000256" key="1">
    <source>
        <dbReference type="ARBA" id="ARBA00023186"/>
    </source>
</evidence>
<dbReference type="CDD" id="cd10747">
    <property type="entry name" value="DnaJ_C"/>
    <property type="match status" value="1"/>
</dbReference>
<dbReference type="SUPFAM" id="SSF49493">
    <property type="entry name" value="HSP40/DnaJ peptide-binding domain"/>
    <property type="match status" value="2"/>
</dbReference>
<dbReference type="GO" id="GO:0005737">
    <property type="term" value="C:cytoplasm"/>
    <property type="evidence" value="ECO:0007669"/>
    <property type="project" value="TreeGrafter"/>
</dbReference>
<dbReference type="Proteomes" id="UP000050580">
    <property type="component" value="Unassembled WGS sequence"/>
</dbReference>
<dbReference type="GO" id="GO:0042026">
    <property type="term" value="P:protein refolding"/>
    <property type="evidence" value="ECO:0007669"/>
    <property type="project" value="TreeGrafter"/>
</dbReference>
<dbReference type="Pfam" id="PF01556">
    <property type="entry name" value="DnaJ_C"/>
    <property type="match status" value="1"/>
</dbReference>
<keyword evidence="4" id="KW-1185">Reference proteome</keyword>
<dbReference type="Pfam" id="PF00226">
    <property type="entry name" value="DnaJ"/>
    <property type="match status" value="1"/>
</dbReference>
<dbReference type="GO" id="GO:0051082">
    <property type="term" value="F:unfolded protein binding"/>
    <property type="evidence" value="ECO:0007669"/>
    <property type="project" value="InterPro"/>
</dbReference>
<dbReference type="SMART" id="SM00271">
    <property type="entry name" value="DnaJ"/>
    <property type="match status" value="1"/>
</dbReference>
<dbReference type="PANTHER" id="PTHR43096:SF52">
    <property type="entry name" value="DNAJ HOMOLOG 1, MITOCHONDRIAL-RELATED"/>
    <property type="match status" value="1"/>
</dbReference>
<dbReference type="InterPro" id="IPR001623">
    <property type="entry name" value="DnaJ_domain"/>
</dbReference>